<keyword evidence="2" id="KW-1185">Reference proteome</keyword>
<dbReference type="Pfam" id="PF03382">
    <property type="entry name" value="DUF285"/>
    <property type="match status" value="1"/>
</dbReference>
<protein>
    <submittedName>
        <fullName evidence="1">Lipoprotein</fullName>
    </submittedName>
</protein>
<sequence length="299" mass="33640">MAKFMPHSTKNTLLNYAFICLFTLLCWLNNIAIAHPANVADSEQSNFRPFISKWKIEQANTTITLPTWGDGYDYKVDWGDGTVEHWQDAPIKAGDKNAKHLATHLYTQPGIYRIKIWGKFPQIHFDNGIRNGDAPGVDKDKIIDIEQWGDIQWRSMGAAFWGCKHLNVSASDAPILSKVSKTNGMFRDAISFNGDISHWNVSQVKNLSNMFNGASAFDQNLGDWQLDSAKGLNAFLSGVALSPENYDALLISWSKQKKLRKRVKFDAGKSQYTQAGAIAKQKLIEKLRWQFIDGGLVEN</sequence>
<evidence type="ECO:0000313" key="1">
    <source>
        <dbReference type="EMBL" id="EWH09200.1"/>
    </source>
</evidence>
<dbReference type="eggNOG" id="COG3291">
    <property type="taxonomic scope" value="Bacteria"/>
</dbReference>
<gene>
    <name evidence="1" type="ORF">DS2_13604</name>
</gene>
<dbReference type="STRING" id="1328313.DS2_13604"/>
<dbReference type="CDD" id="cd00146">
    <property type="entry name" value="PKD"/>
    <property type="match status" value="1"/>
</dbReference>
<dbReference type="InterPro" id="IPR005046">
    <property type="entry name" value="DUF285"/>
</dbReference>
<accession>W7QV81</accession>
<proteinExistence type="predicted"/>
<comment type="caution">
    <text evidence="1">The sequence shown here is derived from an EMBL/GenBank/DDBJ whole genome shotgun (WGS) entry which is preliminary data.</text>
</comment>
<name>W7QV81_9ALTE</name>
<dbReference type="AlphaFoldDB" id="W7QV81"/>
<dbReference type="EMBL" id="ARZY01000027">
    <property type="protein sequence ID" value="EWH09200.1"/>
    <property type="molecule type" value="Genomic_DNA"/>
</dbReference>
<evidence type="ECO:0000313" key="2">
    <source>
        <dbReference type="Proteomes" id="UP000019276"/>
    </source>
</evidence>
<keyword evidence="1" id="KW-0449">Lipoprotein</keyword>
<organism evidence="1 2">
    <name type="scientific">Catenovulum agarivorans DS-2</name>
    <dbReference type="NCBI Taxonomy" id="1328313"/>
    <lineage>
        <taxon>Bacteria</taxon>
        <taxon>Pseudomonadati</taxon>
        <taxon>Pseudomonadota</taxon>
        <taxon>Gammaproteobacteria</taxon>
        <taxon>Alteromonadales</taxon>
        <taxon>Alteromonadaceae</taxon>
        <taxon>Catenovulum</taxon>
    </lineage>
</organism>
<dbReference type="Proteomes" id="UP000019276">
    <property type="component" value="Unassembled WGS sequence"/>
</dbReference>
<reference evidence="1 2" key="1">
    <citation type="journal article" date="2014" name="Genome Announc.">
        <title>Draft Genome Sequence of the Agar-Degrading Bacterium Catenovulum sp. Strain DS-2, Isolated from Intestines of Haliotis diversicolor.</title>
        <authorList>
            <person name="Shan D."/>
            <person name="Li X."/>
            <person name="Gu Z."/>
            <person name="Wei G."/>
            <person name="Gao Z."/>
            <person name="Shao Z."/>
        </authorList>
    </citation>
    <scope>NUCLEOTIDE SEQUENCE [LARGE SCALE GENOMIC DNA]</scope>
    <source>
        <strain evidence="1 2">DS-2</strain>
    </source>
</reference>